<dbReference type="Pfam" id="PF09697">
    <property type="entry name" value="Porph_ging"/>
    <property type="match status" value="1"/>
</dbReference>
<dbReference type="NCBIfam" id="TIGR01200">
    <property type="entry name" value="GLPGLI"/>
    <property type="match status" value="1"/>
</dbReference>
<proteinExistence type="predicted"/>
<dbReference type="Proteomes" id="UP000503278">
    <property type="component" value="Chromosome"/>
</dbReference>
<organism evidence="1 2">
    <name type="scientific">Mucilaginibacter robiniae</name>
    <dbReference type="NCBI Taxonomy" id="2728022"/>
    <lineage>
        <taxon>Bacteria</taxon>
        <taxon>Pseudomonadati</taxon>
        <taxon>Bacteroidota</taxon>
        <taxon>Sphingobacteriia</taxon>
        <taxon>Sphingobacteriales</taxon>
        <taxon>Sphingobacteriaceae</taxon>
        <taxon>Mucilaginibacter</taxon>
    </lineage>
</organism>
<dbReference type="AlphaFoldDB" id="A0A7L5E3A9"/>
<evidence type="ECO:0000313" key="2">
    <source>
        <dbReference type="Proteomes" id="UP000503278"/>
    </source>
</evidence>
<dbReference type="InterPro" id="IPR005901">
    <property type="entry name" value="GLPGLI"/>
</dbReference>
<protein>
    <submittedName>
        <fullName evidence="1">GLPGLI family protein</fullName>
    </submittedName>
</protein>
<sequence>MKTRNYLIIFLQLACVVVKAQKPDTAQAIVHYKFSHLQDTTHRDQPYTENMMLLIGRNASLYKSYDKILRDEQMRKSMAEQINSGTTNFNIKSTIRASNTEYFQFFTEKKFLVKENLFNNYLIEEPVPEMQWKITADTASFNGLQCQKATTHFKGRDYIAWFCADLPYRAGPWKLSGLPGLIIEAYDTKKEVVFKFDGLEKVDASAMTTPAETNAGLSTSDRTLMISGMDNKKNSKIITLPTNGIRTTRKEFAGLQEIMRKDPQAFIQSQVAAMRSSTGGTSISAASASSGPNIKSINVVTSPSRQTTVVNNPIELPEKK</sequence>
<dbReference type="EMBL" id="CP051682">
    <property type="protein sequence ID" value="QJD97521.1"/>
    <property type="molecule type" value="Genomic_DNA"/>
</dbReference>
<name>A0A7L5E3A9_9SPHI</name>
<dbReference type="RefSeq" id="WP_169609765.1">
    <property type="nucleotide sequence ID" value="NZ_CP051682.1"/>
</dbReference>
<reference evidence="1 2" key="1">
    <citation type="submission" date="2020-04" db="EMBL/GenBank/DDBJ databases">
        <title>Genome sequencing of novel species.</title>
        <authorList>
            <person name="Heo J."/>
            <person name="Kim S.-J."/>
            <person name="Kim J.-S."/>
            <person name="Hong S.-B."/>
            <person name="Kwon S.-W."/>
        </authorList>
    </citation>
    <scope>NUCLEOTIDE SEQUENCE [LARGE SCALE GENOMIC DNA]</scope>
    <source>
        <strain evidence="1 2">F39-2</strain>
    </source>
</reference>
<accession>A0A7L5E3A9</accession>
<gene>
    <name evidence="1" type="ORF">HH214_17395</name>
</gene>
<keyword evidence="2" id="KW-1185">Reference proteome</keyword>
<dbReference type="KEGG" id="mrob:HH214_17395"/>
<evidence type="ECO:0000313" key="1">
    <source>
        <dbReference type="EMBL" id="QJD97521.1"/>
    </source>
</evidence>